<sequence>MTGSAVIVAARRTAVAPRGGAFRHLQADELAAPVIEAVLADAGLAGTDVDQVILGNALYGGGNPARLAALRAGLPETVPAMTIDTQCCSGLDAILQAVRLVEAGAADCVLAGGAESFSRSAIRMHRPNTQEEIPVAYDRPPFSPWPDRDPDLSEAAADLARLREISREAQAAFAVESHRKALAYLEWGKGGSEIVPVAGLSTDAFARKLDLKTALRAPVIAGDRETGVTAATTAVEADSAAIVAVLSEKKARDIGRITGLLVLEGVMAAGDPTQPALAPQIAIRQLAEMLDTEPNAFDAVELMEAYAVQALATVTDLRIDPARVNLHGGALSRGHPIGASGAILAVRLFHDLKSRKAGQTGLAAIAAAGGLGTAVAVQGIDLSA</sequence>
<evidence type="ECO:0000256" key="4">
    <source>
        <dbReference type="RuleBase" id="RU003557"/>
    </source>
</evidence>
<dbReference type="EMBL" id="JABFCZ010000030">
    <property type="protein sequence ID" value="MBD1549052.1"/>
    <property type="molecule type" value="Genomic_DNA"/>
</dbReference>
<evidence type="ECO:0000313" key="7">
    <source>
        <dbReference type="EMBL" id="MBD1549052.1"/>
    </source>
</evidence>
<dbReference type="Gene3D" id="3.40.47.10">
    <property type="match status" value="1"/>
</dbReference>
<gene>
    <name evidence="7" type="ORF">HK439_22570</name>
</gene>
<comment type="similarity">
    <text evidence="1 4">Belongs to the thiolase-like superfamily. Thiolase family.</text>
</comment>
<dbReference type="PIRSF" id="PIRSF000429">
    <property type="entry name" value="Ac-CoA_Ac_transf"/>
    <property type="match status" value="1"/>
</dbReference>
<protein>
    <submittedName>
        <fullName evidence="7">Thiolase family protein</fullName>
    </submittedName>
</protein>
<dbReference type="InterPro" id="IPR002155">
    <property type="entry name" value="Thiolase"/>
</dbReference>
<dbReference type="InterPro" id="IPR016039">
    <property type="entry name" value="Thiolase-like"/>
</dbReference>
<dbReference type="InterPro" id="IPR020616">
    <property type="entry name" value="Thiolase_N"/>
</dbReference>
<comment type="caution">
    <text evidence="7">The sequence shown here is derived from an EMBL/GenBank/DDBJ whole genome shotgun (WGS) entry which is preliminary data.</text>
</comment>
<dbReference type="NCBIfam" id="TIGR01930">
    <property type="entry name" value="AcCoA-C-Actrans"/>
    <property type="match status" value="1"/>
</dbReference>
<evidence type="ECO:0000259" key="5">
    <source>
        <dbReference type="Pfam" id="PF00108"/>
    </source>
</evidence>
<dbReference type="SUPFAM" id="SSF53901">
    <property type="entry name" value="Thiolase-like"/>
    <property type="match status" value="2"/>
</dbReference>
<dbReference type="InterPro" id="IPR020617">
    <property type="entry name" value="Thiolase_C"/>
</dbReference>
<evidence type="ECO:0000256" key="3">
    <source>
        <dbReference type="ARBA" id="ARBA00023315"/>
    </source>
</evidence>
<keyword evidence="3 4" id="KW-0012">Acyltransferase</keyword>
<organism evidence="7 8">
    <name type="scientific">Roseibium aggregatum</name>
    <dbReference type="NCBI Taxonomy" id="187304"/>
    <lineage>
        <taxon>Bacteria</taxon>
        <taxon>Pseudomonadati</taxon>
        <taxon>Pseudomonadota</taxon>
        <taxon>Alphaproteobacteria</taxon>
        <taxon>Hyphomicrobiales</taxon>
        <taxon>Stappiaceae</taxon>
        <taxon>Roseibium</taxon>
    </lineage>
</organism>
<dbReference type="Pfam" id="PF00108">
    <property type="entry name" value="Thiolase_N"/>
    <property type="match status" value="1"/>
</dbReference>
<dbReference type="PANTHER" id="PTHR18919:SF107">
    <property type="entry name" value="ACETYL-COA ACETYLTRANSFERASE, CYTOSOLIC"/>
    <property type="match status" value="1"/>
</dbReference>
<dbReference type="PANTHER" id="PTHR18919">
    <property type="entry name" value="ACETYL-COA C-ACYLTRANSFERASE"/>
    <property type="match status" value="1"/>
</dbReference>
<dbReference type="CDD" id="cd00751">
    <property type="entry name" value="thiolase"/>
    <property type="match status" value="1"/>
</dbReference>
<evidence type="ECO:0000259" key="6">
    <source>
        <dbReference type="Pfam" id="PF02803"/>
    </source>
</evidence>
<dbReference type="RefSeq" id="WP_190293744.1">
    <property type="nucleotide sequence ID" value="NZ_JABFCZ010000030.1"/>
</dbReference>
<dbReference type="AlphaFoldDB" id="A0A926S8P3"/>
<reference evidence="7" key="1">
    <citation type="submission" date="2020-05" db="EMBL/GenBank/DDBJ databases">
        <title>Identification of trans-AT polyketide cluster in two marine bacteria, producers of a novel glutaramide-containing polyketide sesbanimide D and analogs.</title>
        <authorList>
            <person name="Kacar D."/>
            <person name="Rodriguez P."/>
            <person name="Canedo L."/>
            <person name="Gonzalez E."/>
            <person name="Galan B."/>
            <person name="De La Calle F."/>
            <person name="Garcia J.L."/>
        </authorList>
    </citation>
    <scope>NUCLEOTIDE SEQUENCE</scope>
    <source>
        <strain evidence="7">PHM038</strain>
    </source>
</reference>
<dbReference type="GO" id="GO:0003988">
    <property type="term" value="F:acetyl-CoA C-acyltransferase activity"/>
    <property type="evidence" value="ECO:0007669"/>
    <property type="project" value="UniProtKB-ARBA"/>
</dbReference>
<dbReference type="Proteomes" id="UP000598467">
    <property type="component" value="Unassembled WGS sequence"/>
</dbReference>
<dbReference type="PROSITE" id="PS00737">
    <property type="entry name" value="THIOLASE_2"/>
    <property type="match status" value="1"/>
</dbReference>
<evidence type="ECO:0000256" key="2">
    <source>
        <dbReference type="ARBA" id="ARBA00022679"/>
    </source>
</evidence>
<keyword evidence="2 4" id="KW-0808">Transferase</keyword>
<name>A0A926S8P3_9HYPH</name>
<proteinExistence type="inferred from homology"/>
<evidence type="ECO:0000256" key="1">
    <source>
        <dbReference type="ARBA" id="ARBA00010982"/>
    </source>
</evidence>
<feature type="domain" description="Thiolase N-terminal" evidence="5">
    <location>
        <begin position="6"/>
        <end position="248"/>
    </location>
</feature>
<dbReference type="InterPro" id="IPR020613">
    <property type="entry name" value="Thiolase_CS"/>
</dbReference>
<feature type="domain" description="Thiolase C-terminal" evidence="6">
    <location>
        <begin position="267"/>
        <end position="378"/>
    </location>
</feature>
<evidence type="ECO:0000313" key="8">
    <source>
        <dbReference type="Proteomes" id="UP000598467"/>
    </source>
</evidence>
<dbReference type="Pfam" id="PF02803">
    <property type="entry name" value="Thiolase_C"/>
    <property type="match status" value="1"/>
</dbReference>
<accession>A0A926S8P3</accession>